<accession>A0AB40CX06</accession>
<dbReference type="Pfam" id="PF03732">
    <property type="entry name" value="Retrotrans_gag"/>
    <property type="match status" value="1"/>
</dbReference>
<evidence type="ECO:0000313" key="2">
    <source>
        <dbReference type="Proteomes" id="UP001515500"/>
    </source>
</evidence>
<feature type="domain" description="Retrotransposon gag" evidence="1">
    <location>
        <begin position="27"/>
        <end position="119"/>
    </location>
</feature>
<dbReference type="Proteomes" id="UP001515500">
    <property type="component" value="Chromosome 17"/>
</dbReference>
<sequence>MVAKEWLKQVIATFDDMVLEEELRLKVATRLLDSRARVWWESLKGHFYDVLSWSEFHREFDEEYYTHFHREQKRQEFMQLNQGNKSVIEYETELKDLAKFVPELVGSEEVLCSKFEAGFNLSVRERMSVTRNQSFKEVVWLALRAEKLVLEGR</sequence>
<dbReference type="PANTHER" id="PTHR34482">
    <property type="entry name" value="DNA DAMAGE-INDUCIBLE PROTEIN 1-LIKE"/>
    <property type="match status" value="1"/>
</dbReference>
<dbReference type="GeneID" id="120281061"/>
<keyword evidence="2" id="KW-1185">Reference proteome</keyword>
<name>A0AB40CX06_DIOCR</name>
<reference evidence="3" key="1">
    <citation type="submission" date="2025-08" db="UniProtKB">
        <authorList>
            <consortium name="RefSeq"/>
        </authorList>
    </citation>
    <scope>IDENTIFICATION</scope>
</reference>
<dbReference type="InterPro" id="IPR005162">
    <property type="entry name" value="Retrotrans_gag_dom"/>
</dbReference>
<dbReference type="RefSeq" id="XP_039143934.1">
    <property type="nucleotide sequence ID" value="XM_039288000.1"/>
</dbReference>
<evidence type="ECO:0000313" key="3">
    <source>
        <dbReference type="RefSeq" id="XP_039143934.1"/>
    </source>
</evidence>
<organism evidence="2 3">
    <name type="scientific">Dioscorea cayennensis subsp. rotundata</name>
    <name type="common">White Guinea yam</name>
    <name type="synonym">Dioscorea rotundata</name>
    <dbReference type="NCBI Taxonomy" id="55577"/>
    <lineage>
        <taxon>Eukaryota</taxon>
        <taxon>Viridiplantae</taxon>
        <taxon>Streptophyta</taxon>
        <taxon>Embryophyta</taxon>
        <taxon>Tracheophyta</taxon>
        <taxon>Spermatophyta</taxon>
        <taxon>Magnoliopsida</taxon>
        <taxon>Liliopsida</taxon>
        <taxon>Dioscoreales</taxon>
        <taxon>Dioscoreaceae</taxon>
        <taxon>Dioscorea</taxon>
    </lineage>
</organism>
<gene>
    <name evidence="3" type="primary">LOC120281061</name>
</gene>
<proteinExistence type="predicted"/>
<protein>
    <submittedName>
        <fullName evidence="3">Uncharacterized protein LOC120281061</fullName>
    </submittedName>
</protein>
<dbReference type="AlphaFoldDB" id="A0AB40CX06"/>
<evidence type="ECO:0000259" key="1">
    <source>
        <dbReference type="Pfam" id="PF03732"/>
    </source>
</evidence>
<dbReference type="PANTHER" id="PTHR34482:SF48">
    <property type="entry name" value="GAG PROTEASE POLYPROTEIN"/>
    <property type="match status" value="1"/>
</dbReference>